<dbReference type="GO" id="GO:0005576">
    <property type="term" value="C:extracellular region"/>
    <property type="evidence" value="ECO:0007669"/>
    <property type="project" value="UniProtKB-SubCell"/>
</dbReference>
<gene>
    <name evidence="5" type="ORF">V5799_006212</name>
</gene>
<dbReference type="InterPro" id="IPR029277">
    <property type="entry name" value="SVWC_dom"/>
</dbReference>
<evidence type="ECO:0000256" key="2">
    <source>
        <dbReference type="ARBA" id="ARBA00022525"/>
    </source>
</evidence>
<keyword evidence="2" id="KW-0964">Secreted</keyword>
<dbReference type="Proteomes" id="UP001321473">
    <property type="component" value="Unassembled WGS sequence"/>
</dbReference>
<feature type="transmembrane region" description="Helical" evidence="3">
    <location>
        <begin position="65"/>
        <end position="86"/>
    </location>
</feature>
<comment type="caution">
    <text evidence="5">The sequence shown here is derived from an EMBL/GenBank/DDBJ whole genome shotgun (WGS) entry which is preliminary data.</text>
</comment>
<reference evidence="5 6" key="1">
    <citation type="journal article" date="2023" name="Arcadia Sci">
        <title>De novo assembly of a long-read Amblyomma americanum tick genome.</title>
        <authorList>
            <person name="Chou S."/>
            <person name="Poskanzer K.E."/>
            <person name="Rollins M."/>
            <person name="Thuy-Boun P.S."/>
        </authorList>
    </citation>
    <scope>NUCLEOTIDE SEQUENCE [LARGE SCALE GENOMIC DNA]</scope>
    <source>
        <strain evidence="5">F_SG_1</strain>
        <tissue evidence="5">Salivary glands</tissue>
    </source>
</reference>
<evidence type="ECO:0000256" key="1">
    <source>
        <dbReference type="ARBA" id="ARBA00004613"/>
    </source>
</evidence>
<keyword evidence="6" id="KW-1185">Reference proteome</keyword>
<protein>
    <recommendedName>
        <fullName evidence="4">Single domain-containing protein</fullName>
    </recommendedName>
</protein>
<dbReference type="AlphaFoldDB" id="A0AAQ4DX14"/>
<dbReference type="EMBL" id="JARKHS020025824">
    <property type="protein sequence ID" value="KAK8767004.1"/>
    <property type="molecule type" value="Genomic_DNA"/>
</dbReference>
<evidence type="ECO:0000256" key="3">
    <source>
        <dbReference type="SAM" id="Phobius"/>
    </source>
</evidence>
<accession>A0AAQ4DX14</accession>
<feature type="domain" description="Single" evidence="4">
    <location>
        <begin position="96"/>
        <end position="163"/>
    </location>
</feature>
<keyword evidence="3" id="KW-1133">Transmembrane helix</keyword>
<sequence>MSAAPDNPVFGRHPRAAASRRGGVYIKRVSSSRLTQKETDSERSFCAGITCQCTRTAMRFVQRRGLGTLFLLLCVFASLATAAVFVQPVDVKNKQCIWKKYAIPDGAHINLANPCISLTCDTRLKYLRGASCGRVSLDGYPKNCTLKKGKGIYPKCCKTHVVCT</sequence>
<proteinExistence type="predicted"/>
<evidence type="ECO:0000313" key="6">
    <source>
        <dbReference type="Proteomes" id="UP001321473"/>
    </source>
</evidence>
<dbReference type="Pfam" id="PF15430">
    <property type="entry name" value="SVWC"/>
    <property type="match status" value="1"/>
</dbReference>
<dbReference type="SMART" id="SM01318">
    <property type="entry name" value="SVWC"/>
    <property type="match status" value="1"/>
</dbReference>
<keyword evidence="3" id="KW-0472">Membrane</keyword>
<name>A0AAQ4DX14_AMBAM</name>
<organism evidence="5 6">
    <name type="scientific">Amblyomma americanum</name>
    <name type="common">Lone star tick</name>
    <dbReference type="NCBI Taxonomy" id="6943"/>
    <lineage>
        <taxon>Eukaryota</taxon>
        <taxon>Metazoa</taxon>
        <taxon>Ecdysozoa</taxon>
        <taxon>Arthropoda</taxon>
        <taxon>Chelicerata</taxon>
        <taxon>Arachnida</taxon>
        <taxon>Acari</taxon>
        <taxon>Parasitiformes</taxon>
        <taxon>Ixodida</taxon>
        <taxon>Ixodoidea</taxon>
        <taxon>Ixodidae</taxon>
        <taxon>Amblyomminae</taxon>
        <taxon>Amblyomma</taxon>
    </lineage>
</organism>
<comment type="subcellular location">
    <subcellularLocation>
        <location evidence="1">Secreted</location>
    </subcellularLocation>
</comment>
<evidence type="ECO:0000259" key="4">
    <source>
        <dbReference type="SMART" id="SM01318"/>
    </source>
</evidence>
<keyword evidence="3" id="KW-0812">Transmembrane</keyword>
<evidence type="ECO:0000313" key="5">
    <source>
        <dbReference type="EMBL" id="KAK8767004.1"/>
    </source>
</evidence>